<dbReference type="Gene3D" id="3.40.50.12380">
    <property type="entry name" value="Nitrogenase MoFe cofactor biosynthesis protein NifE, C-terminal"/>
    <property type="match status" value="1"/>
</dbReference>
<dbReference type="RefSeq" id="WP_092558877.1">
    <property type="nucleotide sequence ID" value="NZ_FOYZ01000001.1"/>
</dbReference>
<proteinExistence type="predicted"/>
<dbReference type="AlphaFoldDB" id="A0A1I6HSU3"/>
<feature type="domain" description="Nitrogenase/oxidoreductase component 1" evidence="1">
    <location>
        <begin position="36"/>
        <end position="436"/>
    </location>
</feature>
<sequence>MNTNNERKMAKLIDLVKLVKSDRLKIKECMDMHQFCAFWGSYDVLAYFQDVIILVHGATGCVGNRHFLNAMGSHNKCDNKAHLSTELTEKEIIFGGEKKLTDCIFEVEEKYPDKTIAILTNCCADIIGDDVEGCVESLPARLREKIIFLNTGGYSGKSYRHGTENAFHMLGTIAGEGKEHAIDASDSSKKVNLFLRRWLWDTTKDKEIEEVRRMLDMLGIKINEIFNDDMTFDKLRRMKDADLNIALCLFFARGFFEAMDQQFGIPHSQETTPIGLKATISWLKDIADTLDIEVDIESFDEVQKLEEKRKELVHKIGKGRDCIIWNQTGDRLLALTKFAIELEMNPIIVGIEPSIIKDKIFIFEKEVLEHNLDAKIFASKYIEDIQQLIDELDDPIVICNNNYFPKNKVFKYRFSNNPVYGFRGVEQMYEELSETLDRKTNDYSFFIEN</sequence>
<accession>A0A1I6HSU3</accession>
<dbReference type="InterPro" id="IPR049939">
    <property type="entry name" value="NifE-like"/>
</dbReference>
<dbReference type="SUPFAM" id="SSF53807">
    <property type="entry name" value="Helical backbone' metal receptor"/>
    <property type="match status" value="1"/>
</dbReference>
<evidence type="ECO:0000259" key="1">
    <source>
        <dbReference type="Pfam" id="PF00148"/>
    </source>
</evidence>
<organism evidence="2 3">
    <name type="scientific">Anaeromicropila populeti</name>
    <dbReference type="NCBI Taxonomy" id="37658"/>
    <lineage>
        <taxon>Bacteria</taxon>
        <taxon>Bacillati</taxon>
        <taxon>Bacillota</taxon>
        <taxon>Clostridia</taxon>
        <taxon>Lachnospirales</taxon>
        <taxon>Lachnospiraceae</taxon>
        <taxon>Anaeromicropila</taxon>
    </lineage>
</organism>
<dbReference type="Proteomes" id="UP000199659">
    <property type="component" value="Unassembled WGS sequence"/>
</dbReference>
<dbReference type="Gene3D" id="3.40.50.1980">
    <property type="entry name" value="Nitrogenase molybdenum iron protein domain"/>
    <property type="match status" value="1"/>
</dbReference>
<dbReference type="InterPro" id="IPR000510">
    <property type="entry name" value="Nase/OxRdtase_comp1"/>
</dbReference>
<dbReference type="GO" id="GO:0016491">
    <property type="term" value="F:oxidoreductase activity"/>
    <property type="evidence" value="ECO:0007669"/>
    <property type="project" value="InterPro"/>
</dbReference>
<dbReference type="OrthoDB" id="9767044at2"/>
<evidence type="ECO:0000313" key="3">
    <source>
        <dbReference type="Proteomes" id="UP000199659"/>
    </source>
</evidence>
<dbReference type="Pfam" id="PF00148">
    <property type="entry name" value="Oxidored_nitro"/>
    <property type="match status" value="1"/>
</dbReference>
<protein>
    <submittedName>
        <fullName evidence="2">Nitrogenase molybdenum-cofactor synthesis protein NifE</fullName>
    </submittedName>
</protein>
<gene>
    <name evidence="2" type="ORF">SAMN05661086_00256</name>
</gene>
<dbReference type="EMBL" id="FOYZ01000001">
    <property type="protein sequence ID" value="SFR57531.1"/>
    <property type="molecule type" value="Genomic_DNA"/>
</dbReference>
<name>A0A1I6HSU3_9FIRM</name>
<dbReference type="PANTHER" id="PTHR42956:SF1">
    <property type="entry name" value="NITROGENASE IRON-MOLYBDENUM COFACTOR BIOSYNTHESIS PROTEIN NIFE"/>
    <property type="match status" value="1"/>
</dbReference>
<keyword evidence="3" id="KW-1185">Reference proteome</keyword>
<dbReference type="STRING" id="37658.SAMN05661086_00256"/>
<reference evidence="2 3" key="1">
    <citation type="submission" date="2016-10" db="EMBL/GenBank/DDBJ databases">
        <authorList>
            <person name="de Groot N.N."/>
        </authorList>
    </citation>
    <scope>NUCLEOTIDE SEQUENCE [LARGE SCALE GENOMIC DNA]</scope>
    <source>
        <strain evidence="2 3">743A</strain>
    </source>
</reference>
<evidence type="ECO:0000313" key="2">
    <source>
        <dbReference type="EMBL" id="SFR57531.1"/>
    </source>
</evidence>
<dbReference type="PANTHER" id="PTHR42956">
    <property type="entry name" value="NITROGENASE IRON-MOLYBDENUM COFACTOR BIOSYNTHESIS PROTEIN NIFE"/>
    <property type="match status" value="1"/>
</dbReference>